<feature type="compositionally biased region" description="Low complexity" evidence="4">
    <location>
        <begin position="13"/>
        <end position="22"/>
    </location>
</feature>
<dbReference type="GO" id="GO:0000792">
    <property type="term" value="C:heterochromatin"/>
    <property type="evidence" value="ECO:0007669"/>
    <property type="project" value="UniProtKB-ARBA"/>
</dbReference>
<feature type="compositionally biased region" description="Basic residues" evidence="4">
    <location>
        <begin position="154"/>
        <end position="164"/>
    </location>
</feature>
<evidence type="ECO:0000256" key="1">
    <source>
        <dbReference type="ARBA" id="ARBA00004123"/>
    </source>
</evidence>
<dbReference type="EMBL" id="MCBS01024162">
    <property type="protein sequence ID" value="RKF74025.1"/>
    <property type="molecule type" value="Genomic_DNA"/>
</dbReference>
<proteinExistence type="predicted"/>
<sequence length="271" mass="30648">MPPQTSDSERSASESGDSSSPSKLNSQTGDKMEVIADKFLHPEEPLMVEPQADDKNDDELTEDEYVVEKILNHVVDEETGELRFEIKWEGYEKKSDRTWEPEENLESASKMLCEYLASVGGKDLILADWAEQKALAESSKKGKKRARTPIGKRTNSRKRYKINKPHPASRSPPESAATPKFKPPTGSWEEEVVEIDACEGTEGNVIVYLTWKGGHKSFHPLSQIYKRCPQKMLKYYENHLQVNSTLSSIAQLILLVCSKNQKNPIKLKINN</sequence>
<gene>
    <name evidence="6" type="ORF">GcM1_241051</name>
</gene>
<keyword evidence="3" id="KW-0539">Nucleus</keyword>
<dbReference type="InterPro" id="IPR000953">
    <property type="entry name" value="Chromo/chromo_shadow_dom"/>
</dbReference>
<organism evidence="6 7">
    <name type="scientific">Golovinomyces cichoracearum</name>
    <dbReference type="NCBI Taxonomy" id="62708"/>
    <lineage>
        <taxon>Eukaryota</taxon>
        <taxon>Fungi</taxon>
        <taxon>Dikarya</taxon>
        <taxon>Ascomycota</taxon>
        <taxon>Pezizomycotina</taxon>
        <taxon>Leotiomycetes</taxon>
        <taxon>Erysiphales</taxon>
        <taxon>Erysiphaceae</taxon>
        <taxon>Golovinomyces</taxon>
    </lineage>
</organism>
<comment type="caution">
    <text evidence="6">The sequence shown here is derived from an EMBL/GenBank/DDBJ whole genome shotgun (WGS) entry which is preliminary data.</text>
</comment>
<dbReference type="AlphaFoldDB" id="A0A420IHL2"/>
<dbReference type="InterPro" id="IPR023779">
    <property type="entry name" value="Chromodomain_CS"/>
</dbReference>
<dbReference type="PROSITE" id="PS50013">
    <property type="entry name" value="CHROMO_2"/>
    <property type="match status" value="1"/>
</dbReference>
<dbReference type="PANTHER" id="PTHR22812">
    <property type="entry name" value="CHROMOBOX PROTEIN"/>
    <property type="match status" value="1"/>
</dbReference>
<dbReference type="InterPro" id="IPR051219">
    <property type="entry name" value="Heterochromatin_chromo-domain"/>
</dbReference>
<dbReference type="GO" id="GO:0006338">
    <property type="term" value="P:chromatin remodeling"/>
    <property type="evidence" value="ECO:0007669"/>
    <property type="project" value="UniProtKB-ARBA"/>
</dbReference>
<dbReference type="InterPro" id="IPR008251">
    <property type="entry name" value="Chromo_shadow_dom"/>
</dbReference>
<dbReference type="CDD" id="cd00024">
    <property type="entry name" value="CD_CSD"/>
    <property type="match status" value="1"/>
</dbReference>
<dbReference type="PRINTS" id="PR00504">
    <property type="entry name" value="CHROMODOMAIN"/>
</dbReference>
<feature type="region of interest" description="Disordered" evidence="4">
    <location>
        <begin position="1"/>
        <end position="61"/>
    </location>
</feature>
<dbReference type="Proteomes" id="UP000285326">
    <property type="component" value="Unassembled WGS sequence"/>
</dbReference>
<evidence type="ECO:0000256" key="3">
    <source>
        <dbReference type="ARBA" id="ARBA00023242"/>
    </source>
</evidence>
<accession>A0A420IHL2</accession>
<dbReference type="InterPro" id="IPR017984">
    <property type="entry name" value="Chromo_dom_subgr"/>
</dbReference>
<dbReference type="Gene3D" id="2.40.50.40">
    <property type="match status" value="2"/>
</dbReference>
<feature type="domain" description="Chromo" evidence="5">
    <location>
        <begin position="65"/>
        <end position="115"/>
    </location>
</feature>
<dbReference type="InterPro" id="IPR016197">
    <property type="entry name" value="Chromo-like_dom_sf"/>
</dbReference>
<dbReference type="SMART" id="SM00298">
    <property type="entry name" value="CHROMO"/>
    <property type="match status" value="2"/>
</dbReference>
<dbReference type="SUPFAM" id="SSF54160">
    <property type="entry name" value="Chromo domain-like"/>
    <property type="match status" value="2"/>
</dbReference>
<dbReference type="Pfam" id="PF00385">
    <property type="entry name" value="Chromo"/>
    <property type="match status" value="1"/>
</dbReference>
<dbReference type="PROSITE" id="PS00598">
    <property type="entry name" value="CHROMO_1"/>
    <property type="match status" value="1"/>
</dbReference>
<dbReference type="Pfam" id="PF01393">
    <property type="entry name" value="Chromo_shadow"/>
    <property type="match status" value="1"/>
</dbReference>
<evidence type="ECO:0000313" key="6">
    <source>
        <dbReference type="EMBL" id="RKF74025.1"/>
    </source>
</evidence>
<feature type="compositionally biased region" description="Basic and acidic residues" evidence="4">
    <location>
        <begin position="30"/>
        <end position="44"/>
    </location>
</feature>
<evidence type="ECO:0000256" key="2">
    <source>
        <dbReference type="ARBA" id="ARBA00011353"/>
    </source>
</evidence>
<dbReference type="CDD" id="cd18657">
    <property type="entry name" value="CSD_Swi6"/>
    <property type="match status" value="1"/>
</dbReference>
<dbReference type="GO" id="GO:0005634">
    <property type="term" value="C:nucleus"/>
    <property type="evidence" value="ECO:0007669"/>
    <property type="project" value="UniProtKB-SubCell"/>
</dbReference>
<name>A0A420IHL2_9PEZI</name>
<dbReference type="InterPro" id="IPR023780">
    <property type="entry name" value="Chromo_domain"/>
</dbReference>
<feature type="region of interest" description="Disordered" evidence="4">
    <location>
        <begin position="137"/>
        <end position="186"/>
    </location>
</feature>
<evidence type="ECO:0000256" key="4">
    <source>
        <dbReference type="SAM" id="MobiDB-lite"/>
    </source>
</evidence>
<reference evidence="6 7" key="1">
    <citation type="journal article" date="2018" name="BMC Genomics">
        <title>Comparative genome analyses reveal sequence features reflecting distinct modes of host-adaptation between dicot and monocot powdery mildew.</title>
        <authorList>
            <person name="Wu Y."/>
            <person name="Ma X."/>
            <person name="Pan Z."/>
            <person name="Kale S.D."/>
            <person name="Song Y."/>
            <person name="King H."/>
            <person name="Zhang Q."/>
            <person name="Presley C."/>
            <person name="Deng X."/>
            <person name="Wei C.I."/>
            <person name="Xiao S."/>
        </authorList>
    </citation>
    <scope>NUCLEOTIDE SEQUENCE [LARGE SCALE GENOMIC DNA]</scope>
    <source>
        <strain evidence="6">UMSG1</strain>
    </source>
</reference>
<evidence type="ECO:0000259" key="5">
    <source>
        <dbReference type="PROSITE" id="PS50013"/>
    </source>
</evidence>
<comment type="subunit">
    <text evidence="2">Component of the NuA4 histone acetyltransferase complex.</text>
</comment>
<evidence type="ECO:0000313" key="7">
    <source>
        <dbReference type="Proteomes" id="UP000285326"/>
    </source>
</evidence>
<comment type="subcellular location">
    <subcellularLocation>
        <location evidence="1">Nucleus</location>
    </subcellularLocation>
</comment>
<dbReference type="SMART" id="SM00300">
    <property type="entry name" value="ChSh"/>
    <property type="match status" value="1"/>
</dbReference>
<protein>
    <submittedName>
        <fullName evidence="6">Chromo domain-containing protein 2</fullName>
    </submittedName>
</protein>